<protein>
    <submittedName>
        <fullName evidence="2">Glutathione S-transferase</fullName>
    </submittedName>
</protein>
<dbReference type="InterPro" id="IPR004045">
    <property type="entry name" value="Glutathione_S-Trfase_N"/>
</dbReference>
<keyword evidence="2" id="KW-0808">Transferase</keyword>
<dbReference type="Gene3D" id="3.40.30.10">
    <property type="entry name" value="Glutaredoxin"/>
    <property type="match status" value="1"/>
</dbReference>
<dbReference type="PANTHER" id="PTHR43969:SF9">
    <property type="entry name" value="GLUTATHIONE S TRANSFERASE D10, ISOFORM A-RELATED"/>
    <property type="match status" value="1"/>
</dbReference>
<evidence type="ECO:0000313" key="2">
    <source>
        <dbReference type="EMBL" id="RAI70878.1"/>
    </source>
</evidence>
<evidence type="ECO:0000313" key="3">
    <source>
        <dbReference type="Proteomes" id="UP000249493"/>
    </source>
</evidence>
<dbReference type="AlphaFoldDB" id="A0A327NE78"/>
<dbReference type="CDD" id="cd03049">
    <property type="entry name" value="GST_N_3"/>
    <property type="match status" value="1"/>
</dbReference>
<dbReference type="Pfam" id="PF13410">
    <property type="entry name" value="GST_C_2"/>
    <property type="match status" value="1"/>
</dbReference>
<dbReference type="PROSITE" id="PS50404">
    <property type="entry name" value="GST_NTER"/>
    <property type="match status" value="1"/>
</dbReference>
<reference evidence="2 3" key="1">
    <citation type="submission" date="2018-06" db="EMBL/GenBank/DDBJ databases">
        <authorList>
            <person name="Zhirakovskaya E."/>
        </authorList>
    </citation>
    <scope>NUCLEOTIDE SEQUENCE [LARGE SCALE GENOMIC DNA]</scope>
    <source>
        <strain evidence="2 3">LY3</strain>
    </source>
</reference>
<comment type="caution">
    <text evidence="2">The sequence shown here is derived from an EMBL/GenBank/DDBJ whole genome shotgun (WGS) entry which is preliminary data.</text>
</comment>
<dbReference type="SUPFAM" id="SSF52833">
    <property type="entry name" value="Thioredoxin-like"/>
    <property type="match status" value="1"/>
</dbReference>
<organism evidence="2 3">
    <name type="scientific">Pseudomonas fluorescens</name>
    <dbReference type="NCBI Taxonomy" id="294"/>
    <lineage>
        <taxon>Bacteria</taxon>
        <taxon>Pseudomonadati</taxon>
        <taxon>Pseudomonadota</taxon>
        <taxon>Gammaproteobacteria</taxon>
        <taxon>Pseudomonadales</taxon>
        <taxon>Pseudomonadaceae</taxon>
        <taxon>Pseudomonas</taxon>
    </lineage>
</organism>
<dbReference type="GO" id="GO:0004364">
    <property type="term" value="F:glutathione transferase activity"/>
    <property type="evidence" value="ECO:0007669"/>
    <property type="project" value="TreeGrafter"/>
</dbReference>
<dbReference type="InterPro" id="IPR036249">
    <property type="entry name" value="Thioredoxin-like_sf"/>
</dbReference>
<feature type="domain" description="GST N-terminal" evidence="1">
    <location>
        <begin position="1"/>
        <end position="82"/>
    </location>
</feature>
<dbReference type="GO" id="GO:0006749">
    <property type="term" value="P:glutathione metabolic process"/>
    <property type="evidence" value="ECO:0007669"/>
    <property type="project" value="TreeGrafter"/>
</dbReference>
<dbReference type="RefSeq" id="WP_111282440.1">
    <property type="nucleotide sequence ID" value="NZ_QLIN01000003.1"/>
</dbReference>
<name>A0A327NE78_PSEFL</name>
<dbReference type="InterPro" id="IPR036282">
    <property type="entry name" value="Glutathione-S-Trfase_C_sf"/>
</dbReference>
<dbReference type="Pfam" id="PF13409">
    <property type="entry name" value="GST_N_2"/>
    <property type="match status" value="1"/>
</dbReference>
<dbReference type="Gene3D" id="1.20.1050.10">
    <property type="match status" value="1"/>
</dbReference>
<sequence length="200" mass="22997">MKIYYALPSPFVRKVMATAHLLGLNDRIERLYGKAHPVNRDQDIVKANPLGKIPTFFKDDGETLFDSRVICEYLDSLGQSKVFPAGDLRWQALKEQALADGLLDAAMIIRYEIAFRPVELHWADWLAGQKEKIISAIDYFESNVAHLHERVDIGTISIGCALGYLDFRFPDYKWREGRDNLASWFSKFDEIPCMKLTRPE</sequence>
<evidence type="ECO:0000259" key="1">
    <source>
        <dbReference type="PROSITE" id="PS50404"/>
    </source>
</evidence>
<gene>
    <name evidence="2" type="ORF">DOZ80_10440</name>
</gene>
<proteinExistence type="predicted"/>
<dbReference type="PANTHER" id="PTHR43969">
    <property type="entry name" value="GLUTATHIONE S TRANSFERASE D10, ISOFORM A-RELATED"/>
    <property type="match status" value="1"/>
</dbReference>
<dbReference type="Proteomes" id="UP000249493">
    <property type="component" value="Unassembled WGS sequence"/>
</dbReference>
<dbReference type="EMBL" id="QLIN01000003">
    <property type="protein sequence ID" value="RAI70878.1"/>
    <property type="molecule type" value="Genomic_DNA"/>
</dbReference>
<dbReference type="CDD" id="cd03205">
    <property type="entry name" value="GST_C_6"/>
    <property type="match status" value="1"/>
</dbReference>
<accession>A0A327NE78</accession>
<dbReference type="SUPFAM" id="SSF47616">
    <property type="entry name" value="GST C-terminal domain-like"/>
    <property type="match status" value="1"/>
</dbReference>